<organism evidence="2">
    <name type="scientific">Aphanomyces astaci</name>
    <name type="common">Crayfish plague agent</name>
    <dbReference type="NCBI Taxonomy" id="112090"/>
    <lineage>
        <taxon>Eukaryota</taxon>
        <taxon>Sar</taxon>
        <taxon>Stramenopiles</taxon>
        <taxon>Oomycota</taxon>
        <taxon>Saprolegniomycetes</taxon>
        <taxon>Saprolegniales</taxon>
        <taxon>Verrucalvaceae</taxon>
        <taxon>Aphanomyces</taxon>
    </lineage>
</organism>
<reference evidence="2" key="1">
    <citation type="submission" date="2013-12" db="EMBL/GenBank/DDBJ databases">
        <title>The Genome Sequence of Aphanomyces astaci APO3.</title>
        <authorList>
            <consortium name="The Broad Institute Genomics Platform"/>
            <person name="Russ C."/>
            <person name="Tyler B."/>
            <person name="van West P."/>
            <person name="Dieguez-Uribeondo J."/>
            <person name="Young S.K."/>
            <person name="Zeng Q."/>
            <person name="Gargeya S."/>
            <person name="Fitzgerald M."/>
            <person name="Abouelleil A."/>
            <person name="Alvarado L."/>
            <person name="Chapman S.B."/>
            <person name="Gainer-Dewar J."/>
            <person name="Goldberg J."/>
            <person name="Griggs A."/>
            <person name="Gujja S."/>
            <person name="Hansen M."/>
            <person name="Howarth C."/>
            <person name="Imamovic A."/>
            <person name="Ireland A."/>
            <person name="Larimer J."/>
            <person name="McCowan C."/>
            <person name="Murphy C."/>
            <person name="Pearson M."/>
            <person name="Poon T.W."/>
            <person name="Priest M."/>
            <person name="Roberts A."/>
            <person name="Saif S."/>
            <person name="Shea T."/>
            <person name="Sykes S."/>
            <person name="Wortman J."/>
            <person name="Nusbaum C."/>
            <person name="Birren B."/>
        </authorList>
    </citation>
    <scope>NUCLEOTIDE SEQUENCE [LARGE SCALE GENOMIC DNA]</scope>
    <source>
        <strain evidence="2">APO3</strain>
    </source>
</reference>
<accession>W4GH11</accession>
<feature type="transmembrane region" description="Helical" evidence="1">
    <location>
        <begin position="146"/>
        <end position="167"/>
    </location>
</feature>
<keyword evidence="1" id="KW-1133">Transmembrane helix</keyword>
<evidence type="ECO:0000313" key="2">
    <source>
        <dbReference type="EMBL" id="ETV78967.1"/>
    </source>
</evidence>
<gene>
    <name evidence="2" type="ORF">H257_07752</name>
</gene>
<evidence type="ECO:0000256" key="1">
    <source>
        <dbReference type="SAM" id="Phobius"/>
    </source>
</evidence>
<name>W4GH11_APHAT</name>
<dbReference type="GeneID" id="20809748"/>
<sequence length="196" mass="21241">MEATEAALPPPMSFAAVATALVVASCIVRRLLAHMPPILCPQESSQHDDSAPSCPPSADPFASPATALGPMECPSLTTSEKLPIDRRLSYRKYRPPLTMQVVSRRQTSHIAALPDASSHATDVAATAESTTSTSWTSWFMSVCWSIAWDAVNAAVAVFVVVSIRYLYGSLHGLPSEEAYLSHLHRKLSHIFLRTSH</sequence>
<keyword evidence="1" id="KW-0472">Membrane</keyword>
<proteinExistence type="predicted"/>
<dbReference type="EMBL" id="KI913129">
    <property type="protein sequence ID" value="ETV78967.1"/>
    <property type="molecule type" value="Genomic_DNA"/>
</dbReference>
<keyword evidence="1" id="KW-0812">Transmembrane</keyword>
<protein>
    <submittedName>
        <fullName evidence="2">Uncharacterized protein</fullName>
    </submittedName>
</protein>
<dbReference type="VEuPathDB" id="FungiDB:H257_07752"/>
<feature type="transmembrane region" description="Helical" evidence="1">
    <location>
        <begin position="12"/>
        <end position="32"/>
    </location>
</feature>
<dbReference type="RefSeq" id="XP_009831686.1">
    <property type="nucleotide sequence ID" value="XM_009833384.1"/>
</dbReference>
<dbReference type="AlphaFoldDB" id="W4GH11"/>